<dbReference type="RefSeq" id="WP_077740353.1">
    <property type="nucleotide sequence ID" value="NZ_AP022579.1"/>
</dbReference>
<dbReference type="AlphaFoldDB" id="A0AAX3A093"/>
<dbReference type="Gene3D" id="3.40.1000.70">
    <property type="entry name" value="PknH-like extracellular domain"/>
    <property type="match status" value="1"/>
</dbReference>
<dbReference type="InterPro" id="IPR026954">
    <property type="entry name" value="PknH-like_Extracell"/>
</dbReference>
<dbReference type="Pfam" id="PF14032">
    <property type="entry name" value="PknH_C"/>
    <property type="match status" value="1"/>
</dbReference>
<dbReference type="EMBL" id="AP022579">
    <property type="protein sequence ID" value="BBX90453.1"/>
    <property type="molecule type" value="Genomic_DNA"/>
</dbReference>
<evidence type="ECO:0000313" key="2">
    <source>
        <dbReference type="EMBL" id="BBX90453.1"/>
    </source>
</evidence>
<proteinExistence type="predicted"/>
<dbReference type="EMBL" id="CP060016">
    <property type="protein sequence ID" value="UNC00679.1"/>
    <property type="molecule type" value="Genomic_DNA"/>
</dbReference>
<organism evidence="3 5">
    <name type="scientific">Mycolicibacterium boenickei</name>
    <dbReference type="NCBI Taxonomy" id="146017"/>
    <lineage>
        <taxon>Bacteria</taxon>
        <taxon>Bacillati</taxon>
        <taxon>Actinomycetota</taxon>
        <taxon>Actinomycetes</taxon>
        <taxon>Mycobacteriales</taxon>
        <taxon>Mycobacteriaceae</taxon>
        <taxon>Mycolicibacterium</taxon>
    </lineage>
</organism>
<reference evidence="2" key="2">
    <citation type="submission" date="2020-02" db="EMBL/GenBank/DDBJ databases">
        <authorList>
            <person name="Matsumoto Y."/>
            <person name="Kinjo T."/>
            <person name="Motooka D."/>
            <person name="Nabeya D."/>
            <person name="Jung N."/>
            <person name="Uechi K."/>
            <person name="Horii T."/>
            <person name="Iida T."/>
            <person name="Fujita J."/>
            <person name="Nakamura S."/>
        </authorList>
    </citation>
    <scope>NUCLEOTIDE SEQUENCE</scope>
    <source>
        <strain evidence="2">JCM 15653</strain>
    </source>
</reference>
<dbReference type="Proteomes" id="UP000466683">
    <property type="component" value="Chromosome"/>
</dbReference>
<evidence type="ECO:0000313" key="4">
    <source>
        <dbReference type="Proteomes" id="UP000466683"/>
    </source>
</evidence>
<accession>A0AAX3A093</accession>
<gene>
    <name evidence="2" type="primary">lpqQ</name>
    <name evidence="3" type="ORF">H5U98_04355</name>
    <name evidence="2" type="ORF">MBOE_21020</name>
</gene>
<dbReference type="InterPro" id="IPR038232">
    <property type="entry name" value="PknH-like_Extracell_sf"/>
</dbReference>
<evidence type="ECO:0000313" key="5">
    <source>
        <dbReference type="Proteomes" id="UP001162885"/>
    </source>
</evidence>
<protein>
    <submittedName>
        <fullName evidence="3">Sensor domain-containing protein</fullName>
    </submittedName>
</protein>
<keyword evidence="4" id="KW-1185">Reference proteome</keyword>
<reference evidence="2 4" key="1">
    <citation type="journal article" date="2019" name="Emerg. Microbes Infect.">
        <title>Comprehensive subspecies identification of 175 nontuberculous mycobacteria species based on 7547 genomic profiles.</title>
        <authorList>
            <person name="Matsumoto Y."/>
            <person name="Kinjo T."/>
            <person name="Motooka D."/>
            <person name="Nabeya D."/>
            <person name="Jung N."/>
            <person name="Uechi K."/>
            <person name="Horii T."/>
            <person name="Iida T."/>
            <person name="Fujita J."/>
            <person name="Nakamura S."/>
        </authorList>
    </citation>
    <scope>NUCLEOTIDE SEQUENCE [LARGE SCALE GENOMIC DNA]</scope>
    <source>
        <strain evidence="2 4">JCM 15653</strain>
    </source>
</reference>
<sequence length="185" mass="19311">MPSATVQSTNATAAAVLPVEEVRTIAGVNGFRDVPELDTTAPAAIPDTPEPCRAVFDPPTVFGSDWKQFRAVGYAADLDAPVLPIMADVRQAIAVYPDEATAQATFDRVAAAIPGCIKTGTGYYRRTAESPDPNTLLLNSDHADGAHSAYRLAGTALISTGVLGLPDSARVVLAILDGIEQAEHP</sequence>
<dbReference type="Proteomes" id="UP001162885">
    <property type="component" value="Chromosome"/>
</dbReference>
<reference evidence="3 5" key="3">
    <citation type="journal article" date="2022" name="BMC Genomics">
        <title>Comparative genome analysis of mycobacteria focusing on tRNA and non-coding RNA.</title>
        <authorList>
            <person name="Behra P.R.K."/>
            <person name="Pettersson B.M.F."/>
            <person name="Ramesh M."/>
            <person name="Das S."/>
            <person name="Dasgupta S."/>
            <person name="Kirsebom L.A."/>
        </authorList>
    </citation>
    <scope>NUCLEOTIDE SEQUENCE [LARGE SCALE GENOMIC DNA]</scope>
    <source>
        <strain evidence="3 5">DSM 44677</strain>
    </source>
</reference>
<feature type="domain" description="PknH-like extracellular" evidence="1">
    <location>
        <begin position="13"/>
        <end position="119"/>
    </location>
</feature>
<name>A0AAX3A093_9MYCO</name>
<evidence type="ECO:0000259" key="1">
    <source>
        <dbReference type="Pfam" id="PF14032"/>
    </source>
</evidence>
<evidence type="ECO:0000313" key="3">
    <source>
        <dbReference type="EMBL" id="UNC00679.1"/>
    </source>
</evidence>